<dbReference type="AlphaFoldDB" id="A0A9X3ETS5"/>
<sequence length="113" mass="12603">MAKKDTCCIEPADLRVLTLEQAGPGMHVVYTVPTGKVFVLTAWMMSVPNQASVSTRMLRSGSRVALNRIFDAIKQFNHITFPTGIAFAAGQTIELDDFFNWADHMLYGYEVDD</sequence>
<dbReference type="Proteomes" id="UP001150924">
    <property type="component" value="Unassembled WGS sequence"/>
</dbReference>
<keyword evidence="2" id="KW-1185">Reference proteome</keyword>
<evidence type="ECO:0000313" key="2">
    <source>
        <dbReference type="Proteomes" id="UP001150924"/>
    </source>
</evidence>
<proteinExistence type="predicted"/>
<dbReference type="RefSeq" id="WP_267772955.1">
    <property type="nucleotide sequence ID" value="NZ_JAPNKE010000002.1"/>
</dbReference>
<comment type="caution">
    <text evidence="1">The sequence shown here is derived from an EMBL/GenBank/DDBJ whole genome shotgun (WGS) entry which is preliminary data.</text>
</comment>
<gene>
    <name evidence="1" type="ORF">OV079_32085</name>
</gene>
<organism evidence="1 2">
    <name type="scientific">Nannocystis pusilla</name>
    <dbReference type="NCBI Taxonomy" id="889268"/>
    <lineage>
        <taxon>Bacteria</taxon>
        <taxon>Pseudomonadati</taxon>
        <taxon>Myxococcota</taxon>
        <taxon>Polyangia</taxon>
        <taxon>Nannocystales</taxon>
        <taxon>Nannocystaceae</taxon>
        <taxon>Nannocystis</taxon>
    </lineage>
</organism>
<name>A0A9X3ETS5_9BACT</name>
<evidence type="ECO:0000313" key="1">
    <source>
        <dbReference type="EMBL" id="MCY1010127.1"/>
    </source>
</evidence>
<protein>
    <submittedName>
        <fullName evidence="1">Uncharacterized protein</fullName>
    </submittedName>
</protein>
<dbReference type="EMBL" id="JAPNKE010000002">
    <property type="protein sequence ID" value="MCY1010127.1"/>
    <property type="molecule type" value="Genomic_DNA"/>
</dbReference>
<reference evidence="1" key="1">
    <citation type="submission" date="2022-11" db="EMBL/GenBank/DDBJ databases">
        <title>Minimal conservation of predation-associated metabolite biosynthetic gene clusters underscores biosynthetic potential of Myxococcota including descriptions for ten novel species: Archangium lansinium sp. nov., Myxococcus landrumus sp. nov., Nannocystis bai.</title>
        <authorList>
            <person name="Ahearne A."/>
            <person name="Stevens C."/>
            <person name="Phillips K."/>
        </authorList>
    </citation>
    <scope>NUCLEOTIDE SEQUENCE</scope>
    <source>
        <strain evidence="1">Na p29</strain>
    </source>
</reference>
<accession>A0A9X3ETS5</accession>